<protein>
    <submittedName>
        <fullName evidence="2">Nucleotidyltransferase domain-containing protein</fullName>
    </submittedName>
</protein>
<dbReference type="InterPro" id="IPR043519">
    <property type="entry name" value="NT_sf"/>
</dbReference>
<dbReference type="EMBL" id="JAUBDJ010000018">
    <property type="protein sequence ID" value="MDW0118786.1"/>
    <property type="molecule type" value="Genomic_DNA"/>
</dbReference>
<feature type="domain" description="Polymerase beta nucleotidyltransferase" evidence="1">
    <location>
        <begin position="9"/>
        <end position="63"/>
    </location>
</feature>
<name>A0AAW9AAW7_9BACL</name>
<evidence type="ECO:0000313" key="3">
    <source>
        <dbReference type="Proteomes" id="UP001271648"/>
    </source>
</evidence>
<accession>A0AAW9AAW7</accession>
<keyword evidence="3" id="KW-1185">Reference proteome</keyword>
<organism evidence="2 3">
    <name type="scientific">Sporosarcina thermotolerans</name>
    <dbReference type="NCBI Taxonomy" id="633404"/>
    <lineage>
        <taxon>Bacteria</taxon>
        <taxon>Bacillati</taxon>
        <taxon>Bacillota</taxon>
        <taxon>Bacilli</taxon>
        <taxon>Bacillales</taxon>
        <taxon>Caryophanaceae</taxon>
        <taxon>Sporosarcina</taxon>
    </lineage>
</organism>
<dbReference type="SUPFAM" id="SSF81301">
    <property type="entry name" value="Nucleotidyltransferase"/>
    <property type="match status" value="1"/>
</dbReference>
<evidence type="ECO:0000313" key="2">
    <source>
        <dbReference type="EMBL" id="MDW0118786.1"/>
    </source>
</evidence>
<dbReference type="InterPro" id="IPR041633">
    <property type="entry name" value="Polbeta"/>
</dbReference>
<sequence length="262" mass="30330">MLPQELAVEKISESLKNDPLVQAIFLKGSMGRGEHDEHSDIDLYCLVNEEDEKEFLANQVKHLRAYRDIILMDDIFIVAPQIIAVFDDLLHIDLFTVTKETFVGGDHFKVLYDPHHLMAGFIETQGLTLTEQEYRDDVLDVGWFLYQYRQSAARGNDIWSVKMLTNVVHHLGRVLLYRYAPERAKLGLKTIERSLPDEVVSDLKGILEFITPGGHSQAALRIGQLVEREYEWIRLQWDEDSEGMRFMKRMVEMYTKSQGAEV</sequence>
<gene>
    <name evidence="2" type="ORF">QTL97_17825</name>
</gene>
<dbReference type="Pfam" id="PF18765">
    <property type="entry name" value="Polbeta"/>
    <property type="match status" value="1"/>
</dbReference>
<dbReference type="CDD" id="cd05403">
    <property type="entry name" value="NT_KNTase_like"/>
    <property type="match status" value="1"/>
</dbReference>
<comment type="caution">
    <text evidence="2">The sequence shown here is derived from an EMBL/GenBank/DDBJ whole genome shotgun (WGS) entry which is preliminary data.</text>
</comment>
<dbReference type="RefSeq" id="WP_317941372.1">
    <property type="nucleotide sequence ID" value="NZ_JAUBDJ010000018.1"/>
</dbReference>
<dbReference type="Proteomes" id="UP001271648">
    <property type="component" value="Unassembled WGS sequence"/>
</dbReference>
<reference evidence="2 3" key="1">
    <citation type="submission" date="2023-06" db="EMBL/GenBank/DDBJ databases">
        <title>Sporosarcina sp. nov., isolated from Korean traditional fermented seafood 'Jeotgal'.</title>
        <authorList>
            <person name="Yang A.I."/>
            <person name="Shin N.-R."/>
        </authorList>
    </citation>
    <scope>NUCLEOTIDE SEQUENCE [LARGE SCALE GENOMIC DNA]</scope>
    <source>
        <strain evidence="2 3">KCTC43456</strain>
    </source>
</reference>
<evidence type="ECO:0000259" key="1">
    <source>
        <dbReference type="Pfam" id="PF18765"/>
    </source>
</evidence>
<proteinExistence type="predicted"/>
<dbReference type="Gene3D" id="3.30.460.10">
    <property type="entry name" value="Beta Polymerase, domain 2"/>
    <property type="match status" value="1"/>
</dbReference>
<dbReference type="AlphaFoldDB" id="A0AAW9AAW7"/>